<protein>
    <submittedName>
        <fullName evidence="2">Uncharacterized protein</fullName>
    </submittedName>
</protein>
<gene>
    <name evidence="2" type="ORF">PGTUg99_021905</name>
</gene>
<proteinExistence type="predicted"/>
<feature type="compositionally biased region" description="Pro residues" evidence="1">
    <location>
        <begin position="60"/>
        <end position="71"/>
    </location>
</feature>
<sequence>MEDAAPQPGTAWDPLGSPTSRALLAAHESNLPSAAVNTPGGEGKASSFVPLLTQHRSRPVEPPSSVPPAHP</sequence>
<dbReference type="AlphaFoldDB" id="A0A5B0QH03"/>
<comment type="caution">
    <text evidence="2">The sequence shown here is derived from an EMBL/GenBank/DDBJ whole genome shotgun (WGS) entry which is preliminary data.</text>
</comment>
<accession>A0A5B0QH03</accession>
<feature type="region of interest" description="Disordered" evidence="1">
    <location>
        <begin position="1"/>
        <end position="20"/>
    </location>
</feature>
<dbReference type="Proteomes" id="UP000325313">
    <property type="component" value="Unassembled WGS sequence"/>
</dbReference>
<evidence type="ECO:0000313" key="3">
    <source>
        <dbReference type="Proteomes" id="UP000325313"/>
    </source>
</evidence>
<name>A0A5B0QH03_PUCGR</name>
<organism evidence="2 3">
    <name type="scientific">Puccinia graminis f. sp. tritici</name>
    <dbReference type="NCBI Taxonomy" id="56615"/>
    <lineage>
        <taxon>Eukaryota</taxon>
        <taxon>Fungi</taxon>
        <taxon>Dikarya</taxon>
        <taxon>Basidiomycota</taxon>
        <taxon>Pucciniomycotina</taxon>
        <taxon>Pucciniomycetes</taxon>
        <taxon>Pucciniales</taxon>
        <taxon>Pucciniaceae</taxon>
        <taxon>Puccinia</taxon>
    </lineage>
</organism>
<evidence type="ECO:0000313" key="2">
    <source>
        <dbReference type="EMBL" id="KAA1112507.1"/>
    </source>
</evidence>
<evidence type="ECO:0000256" key="1">
    <source>
        <dbReference type="SAM" id="MobiDB-lite"/>
    </source>
</evidence>
<feature type="region of interest" description="Disordered" evidence="1">
    <location>
        <begin position="30"/>
        <end position="71"/>
    </location>
</feature>
<dbReference type="EMBL" id="VDEP01000277">
    <property type="protein sequence ID" value="KAA1112507.1"/>
    <property type="molecule type" value="Genomic_DNA"/>
</dbReference>
<reference evidence="2 3" key="1">
    <citation type="submission" date="2019-05" db="EMBL/GenBank/DDBJ databases">
        <title>Emergence of the Ug99 lineage of the wheat stem rust pathogen through somatic hybridization.</title>
        <authorList>
            <person name="Li F."/>
            <person name="Upadhyaya N.M."/>
            <person name="Sperschneider J."/>
            <person name="Matny O."/>
            <person name="Nguyen-Phuc H."/>
            <person name="Mago R."/>
            <person name="Raley C."/>
            <person name="Miller M.E."/>
            <person name="Silverstein K.A.T."/>
            <person name="Henningsen E."/>
            <person name="Hirsch C.D."/>
            <person name="Visser B."/>
            <person name="Pretorius Z.A."/>
            <person name="Steffenson B.J."/>
            <person name="Schwessinger B."/>
            <person name="Dodds P.N."/>
            <person name="Figueroa M."/>
        </authorList>
    </citation>
    <scope>NUCLEOTIDE SEQUENCE [LARGE SCALE GENOMIC DNA]</scope>
    <source>
        <strain evidence="2 3">Ug99</strain>
    </source>
</reference>